<dbReference type="InterPro" id="IPR000835">
    <property type="entry name" value="HTH_MarR-typ"/>
</dbReference>
<dbReference type="RefSeq" id="WP_167806279.1">
    <property type="nucleotide sequence ID" value="NZ_CP081466.1"/>
</dbReference>
<comment type="caution">
    <text evidence="5">The sequence shown here is derived from an EMBL/GenBank/DDBJ whole genome shotgun (WGS) entry which is preliminary data.</text>
</comment>
<dbReference type="InterPro" id="IPR036388">
    <property type="entry name" value="WH-like_DNA-bd_sf"/>
</dbReference>
<dbReference type="Gene3D" id="1.10.10.10">
    <property type="entry name" value="Winged helix-like DNA-binding domain superfamily/Winged helix DNA-binding domain"/>
    <property type="match status" value="1"/>
</dbReference>
<evidence type="ECO:0000259" key="4">
    <source>
        <dbReference type="PROSITE" id="PS50995"/>
    </source>
</evidence>
<keyword evidence="1" id="KW-0805">Transcription regulation</keyword>
<evidence type="ECO:0000256" key="1">
    <source>
        <dbReference type="ARBA" id="ARBA00023015"/>
    </source>
</evidence>
<dbReference type="InterPro" id="IPR036390">
    <property type="entry name" value="WH_DNA-bd_sf"/>
</dbReference>
<dbReference type="GO" id="GO:0003677">
    <property type="term" value="F:DNA binding"/>
    <property type="evidence" value="ECO:0007669"/>
    <property type="project" value="UniProtKB-KW"/>
</dbReference>
<dbReference type="PANTHER" id="PTHR42756:SF1">
    <property type="entry name" value="TRANSCRIPTIONAL REPRESSOR OF EMRAB OPERON"/>
    <property type="match status" value="1"/>
</dbReference>
<protein>
    <submittedName>
        <fullName evidence="5">MarR family transcriptional regulator</fullName>
    </submittedName>
</protein>
<dbReference type="PROSITE" id="PS50995">
    <property type="entry name" value="HTH_MARR_2"/>
    <property type="match status" value="1"/>
</dbReference>
<feature type="domain" description="HTH marR-type" evidence="4">
    <location>
        <begin position="1"/>
        <end position="126"/>
    </location>
</feature>
<dbReference type="Proteomes" id="UP000521358">
    <property type="component" value="Unassembled WGS sequence"/>
</dbReference>
<gene>
    <name evidence="5" type="ORF">HED35_02735</name>
</gene>
<evidence type="ECO:0000313" key="5">
    <source>
        <dbReference type="EMBL" id="NKC66997.1"/>
    </source>
</evidence>
<dbReference type="EMBL" id="JAAVMB010000002">
    <property type="protein sequence ID" value="NKC66997.1"/>
    <property type="molecule type" value="Genomic_DNA"/>
</dbReference>
<dbReference type="SMART" id="SM00347">
    <property type="entry name" value="HTH_MARR"/>
    <property type="match status" value="1"/>
</dbReference>
<dbReference type="Pfam" id="PF01047">
    <property type="entry name" value="MarR"/>
    <property type="match status" value="1"/>
</dbReference>
<dbReference type="GO" id="GO:0003700">
    <property type="term" value="F:DNA-binding transcription factor activity"/>
    <property type="evidence" value="ECO:0007669"/>
    <property type="project" value="InterPro"/>
</dbReference>
<organism evidence="5 6">
    <name type="scientific">Vagococcus fluvialis</name>
    <dbReference type="NCBI Taxonomy" id="2738"/>
    <lineage>
        <taxon>Bacteria</taxon>
        <taxon>Bacillati</taxon>
        <taxon>Bacillota</taxon>
        <taxon>Bacilli</taxon>
        <taxon>Lactobacillales</taxon>
        <taxon>Enterococcaceae</taxon>
        <taxon>Vagococcus</taxon>
    </lineage>
</organism>
<dbReference type="SUPFAM" id="SSF46785">
    <property type="entry name" value="Winged helix' DNA-binding domain"/>
    <property type="match status" value="1"/>
</dbReference>
<keyword evidence="3" id="KW-0804">Transcription</keyword>
<sequence>MFHLISAYEELNLSLVDKKVLTPSELHIVECIGNKEQITSKEIGEELNITKGAVSQQIKKLIESKIVEKKVSEKDRRVSFLKLTEIGLSFYEEHQKIKLSFESLLSENLSHDEMIGFIKGVTLLNSSLQAQVKRGKKHEK</sequence>
<evidence type="ECO:0000256" key="2">
    <source>
        <dbReference type="ARBA" id="ARBA00023125"/>
    </source>
</evidence>
<accession>A0A7X6D714</accession>
<evidence type="ECO:0000313" key="6">
    <source>
        <dbReference type="Proteomes" id="UP000521358"/>
    </source>
</evidence>
<keyword evidence="2" id="KW-0238">DNA-binding</keyword>
<dbReference type="AlphaFoldDB" id="A0A7X6D714"/>
<evidence type="ECO:0000256" key="3">
    <source>
        <dbReference type="ARBA" id="ARBA00023163"/>
    </source>
</evidence>
<dbReference type="PANTHER" id="PTHR42756">
    <property type="entry name" value="TRANSCRIPTIONAL REGULATOR, MARR"/>
    <property type="match status" value="1"/>
</dbReference>
<name>A0A7X6D714_9ENTE</name>
<proteinExistence type="predicted"/>
<reference evidence="5 6" key="1">
    <citation type="submission" date="2020-03" db="EMBL/GenBank/DDBJ databases">
        <title>Bacterial samples isolated from urine from healthy bovine heifers (Gyr breed).</title>
        <authorList>
            <person name="Giannattasio-Ferraz S."/>
            <person name="Maskeri L."/>
            <person name="Penido A."/>
            <person name="Barbosa-Stancioli E.F."/>
            <person name="Putonti C."/>
        </authorList>
    </citation>
    <scope>NUCLEOTIDE SEQUENCE [LARGE SCALE GENOMIC DNA]</scope>
    <source>
        <strain evidence="5 6">UFMG-H7</strain>
    </source>
</reference>